<dbReference type="EMBL" id="MU971360">
    <property type="protein sequence ID" value="KAK9238099.1"/>
    <property type="molecule type" value="Genomic_DNA"/>
</dbReference>
<keyword evidence="2" id="KW-1185">Reference proteome</keyword>
<dbReference type="Proteomes" id="UP001433508">
    <property type="component" value="Unassembled WGS sequence"/>
</dbReference>
<accession>A0ACC3T2E1</accession>
<proteinExistence type="predicted"/>
<protein>
    <submittedName>
        <fullName evidence="1">Uncharacterized protein</fullName>
    </submittedName>
</protein>
<gene>
    <name evidence="1" type="ORF">V1525DRAFT_401994</name>
</gene>
<name>A0ACC3T2E1_LIPKO</name>
<reference evidence="2" key="1">
    <citation type="journal article" date="2024" name="Front. Bioeng. Biotechnol.">
        <title>Genome-scale model development and genomic sequencing of the oleaginous clade Lipomyces.</title>
        <authorList>
            <person name="Czajka J.J."/>
            <person name="Han Y."/>
            <person name="Kim J."/>
            <person name="Mondo S.J."/>
            <person name="Hofstad B.A."/>
            <person name="Robles A."/>
            <person name="Haridas S."/>
            <person name="Riley R."/>
            <person name="LaButti K."/>
            <person name="Pangilinan J."/>
            <person name="Andreopoulos W."/>
            <person name="Lipzen A."/>
            <person name="Yan J."/>
            <person name="Wang M."/>
            <person name="Ng V."/>
            <person name="Grigoriev I.V."/>
            <person name="Spatafora J.W."/>
            <person name="Magnuson J.K."/>
            <person name="Baker S.E."/>
            <person name="Pomraning K.R."/>
        </authorList>
    </citation>
    <scope>NUCLEOTIDE SEQUENCE [LARGE SCALE GENOMIC DNA]</scope>
    <source>
        <strain evidence="2">CBS 7786</strain>
    </source>
</reference>
<evidence type="ECO:0000313" key="2">
    <source>
        <dbReference type="Proteomes" id="UP001433508"/>
    </source>
</evidence>
<comment type="caution">
    <text evidence="1">The sequence shown here is derived from an EMBL/GenBank/DDBJ whole genome shotgun (WGS) entry which is preliminary data.</text>
</comment>
<sequence>MGHPGVWGFVDGNLRPICRPTPNQTIVYPGYKGVDAFKLQYIVIPDISDFYPRDTWEGSDIENSITPIDSTDFLNG</sequence>
<organism evidence="1 2">
    <name type="scientific">Lipomyces kononenkoae</name>
    <name type="common">Yeast</name>
    <dbReference type="NCBI Taxonomy" id="34357"/>
    <lineage>
        <taxon>Eukaryota</taxon>
        <taxon>Fungi</taxon>
        <taxon>Dikarya</taxon>
        <taxon>Ascomycota</taxon>
        <taxon>Saccharomycotina</taxon>
        <taxon>Lipomycetes</taxon>
        <taxon>Lipomycetales</taxon>
        <taxon>Lipomycetaceae</taxon>
        <taxon>Lipomyces</taxon>
    </lineage>
</organism>
<evidence type="ECO:0000313" key="1">
    <source>
        <dbReference type="EMBL" id="KAK9238099.1"/>
    </source>
</evidence>